<protein>
    <submittedName>
        <fullName evidence="2">Uncharacterized protein</fullName>
    </submittedName>
</protein>
<proteinExistence type="predicted"/>
<comment type="caution">
    <text evidence="2">The sequence shown here is derived from an EMBL/GenBank/DDBJ whole genome shotgun (WGS) entry which is preliminary data.</text>
</comment>
<accession>A0AAW8D5C7</accession>
<evidence type="ECO:0000313" key="2">
    <source>
        <dbReference type="EMBL" id="MDP9896282.1"/>
    </source>
</evidence>
<gene>
    <name evidence="2" type="ORF">J2W31_005417</name>
</gene>
<feature type="region of interest" description="Disordered" evidence="1">
    <location>
        <begin position="108"/>
        <end position="127"/>
    </location>
</feature>
<evidence type="ECO:0000256" key="1">
    <source>
        <dbReference type="SAM" id="MobiDB-lite"/>
    </source>
</evidence>
<dbReference type="EMBL" id="JAUSRD010000017">
    <property type="protein sequence ID" value="MDP9896282.1"/>
    <property type="molecule type" value="Genomic_DNA"/>
</dbReference>
<dbReference type="Proteomes" id="UP001242045">
    <property type="component" value="Unassembled WGS sequence"/>
</dbReference>
<evidence type="ECO:0000313" key="3">
    <source>
        <dbReference type="Proteomes" id="UP001242045"/>
    </source>
</evidence>
<sequence length="217" mass="22490">MSRLWPTVVAPALGKNSSMRTAQLQQVTALCAAACSTVDLGAGSAILHALRSRALTAHRRAGLCAGRSLRMSNASGPGVSPPTNTVARQLNDPPRTVARGPSLHTALAHPTTPDDTRNVKTTDGYETPMLRGSRLTRALGHPHRGNSGASEADFISRGGLPCALSAPRTGCGRSAVRPIFRDPGIAIADWRCSRSILLARPDRASTTGSGPTAGMGA</sequence>
<name>A0AAW8D5C7_9BURK</name>
<organism evidence="2 3">
    <name type="scientific">Variovorax boronicumulans</name>
    <dbReference type="NCBI Taxonomy" id="436515"/>
    <lineage>
        <taxon>Bacteria</taxon>
        <taxon>Pseudomonadati</taxon>
        <taxon>Pseudomonadota</taxon>
        <taxon>Betaproteobacteria</taxon>
        <taxon>Burkholderiales</taxon>
        <taxon>Comamonadaceae</taxon>
        <taxon>Variovorax</taxon>
    </lineage>
</organism>
<dbReference type="AlphaFoldDB" id="A0AAW8D5C7"/>
<reference evidence="2" key="1">
    <citation type="submission" date="2023-07" db="EMBL/GenBank/DDBJ databases">
        <title>Sorghum-associated microbial communities from plants grown in Nebraska, USA.</title>
        <authorList>
            <person name="Schachtman D."/>
        </authorList>
    </citation>
    <scope>NUCLEOTIDE SEQUENCE</scope>
    <source>
        <strain evidence="2">DS3754</strain>
    </source>
</reference>